<dbReference type="KEGG" id="sla:SERLADRAFT_457539"/>
<organism>
    <name type="scientific">Serpula lacrymans var. lacrymans (strain S7.9)</name>
    <name type="common">Dry rot fungus</name>
    <dbReference type="NCBI Taxonomy" id="578457"/>
    <lineage>
        <taxon>Eukaryota</taxon>
        <taxon>Fungi</taxon>
        <taxon>Dikarya</taxon>
        <taxon>Basidiomycota</taxon>
        <taxon>Agaricomycotina</taxon>
        <taxon>Agaricomycetes</taxon>
        <taxon>Agaricomycetidae</taxon>
        <taxon>Boletales</taxon>
        <taxon>Coniophorineae</taxon>
        <taxon>Serpulaceae</taxon>
        <taxon>Serpula</taxon>
    </lineage>
</organism>
<protein>
    <submittedName>
        <fullName evidence="1">Uncharacterized protein</fullName>
    </submittedName>
</protein>
<dbReference type="AlphaFoldDB" id="F8NJA5"/>
<dbReference type="HOGENOM" id="CLU_2832770_0_0_1"/>
<proteinExistence type="predicted"/>
<dbReference type="GeneID" id="18817543"/>
<dbReference type="EMBL" id="GL945429">
    <property type="protein sequence ID" value="EGO29589.1"/>
    <property type="molecule type" value="Genomic_DNA"/>
</dbReference>
<name>F8NJA5_SERL9</name>
<dbReference type="Proteomes" id="UP000008064">
    <property type="component" value="Unassembled WGS sequence"/>
</dbReference>
<evidence type="ECO:0000313" key="1">
    <source>
        <dbReference type="EMBL" id="EGO29589.1"/>
    </source>
</evidence>
<dbReference type="RefSeq" id="XP_007313831.1">
    <property type="nucleotide sequence ID" value="XM_007313769.1"/>
</dbReference>
<sequence>MVYDRILHFISQLHLTVTIVWYSNHPYPPVSEDGLDAKIKGFLPLLFSVAGLVHRSHYLLKRTVDV</sequence>
<accession>F8NJA5</accession>
<gene>
    <name evidence="1" type="ORF">SERLADRAFT_457539</name>
</gene>
<reference evidence="1" key="1">
    <citation type="submission" date="2011-04" db="EMBL/GenBank/DDBJ databases">
        <title>Evolution of plant cell wall degrading machinery underlies the functional diversity of forest fungi.</title>
        <authorList>
            <consortium name="US DOE Joint Genome Institute (JGI-PGF)"/>
            <person name="Eastwood D.C."/>
            <person name="Floudas D."/>
            <person name="Binder M."/>
            <person name="Majcherczyk A."/>
            <person name="Schneider P."/>
            <person name="Aerts A."/>
            <person name="Asiegbu F.O."/>
            <person name="Baker S.E."/>
            <person name="Barry K."/>
            <person name="Bendiksby M."/>
            <person name="Blumentritt M."/>
            <person name="Coutinho P.M."/>
            <person name="Cullen D."/>
            <person name="Cullen D."/>
            <person name="Gathman A."/>
            <person name="Goodell B."/>
            <person name="Henrissat B."/>
            <person name="Ihrmark K."/>
            <person name="Kauserud H."/>
            <person name="Kohler A."/>
            <person name="LaButti K."/>
            <person name="Lapidus A."/>
            <person name="Lavin J.L."/>
            <person name="Lee Y.-H."/>
            <person name="Lindquist E."/>
            <person name="Lilly W."/>
            <person name="Lucas S."/>
            <person name="Morin E."/>
            <person name="Murat C."/>
            <person name="Oguiza J.A."/>
            <person name="Park J."/>
            <person name="Pisabarro A.G."/>
            <person name="Riley R."/>
            <person name="Rosling A."/>
            <person name="Salamov A."/>
            <person name="Schmidt O."/>
            <person name="Schmutz J."/>
            <person name="Skrede I."/>
            <person name="Stenlid J."/>
            <person name="Wiebenga A."/>
            <person name="Xie X."/>
            <person name="Kues U."/>
            <person name="Hibbett D.S."/>
            <person name="Hoffmeister D."/>
            <person name="Hogberg N."/>
            <person name="Martin F."/>
            <person name="Grigoriev I.V."/>
            <person name="Watkinson S.C."/>
        </authorList>
    </citation>
    <scope>NUCLEOTIDE SEQUENCE</scope>
    <source>
        <strain evidence="1">S7.9</strain>
    </source>
</reference>